<sequence length="526" mass="57744">MASTPETASPPHMWPVGHSGRPILRVDEDPDAIRVLTAALNDRIIPGTYVSDGAPVVVEEISGAIAPTAADQNVALPITASVLKPPLLSGLLAEHADVLGVKNGRPDTEITPPRPVLSAVLARRSWPGLPVLRRIISTPVLRPDGTLLQNPGYDPVTGFYLAANNHLAPVPDHPTPQEVEQAREFLLDRFLRDFPWRTKADLPNYLALLVTPLIRPMTEALAPFGLIDASMPGSGKTILTGCVGLLVGQSVQTFTDSEEELRKVITTVLGEPGGVIVFDNLKEGTMVNSAVLARLVTERNWSDRRMGTNAAINVVNDRLWLATGNNLRVGGDMASRSVWVRLDPNCPRPEARTGFTIPNLDSWILDPANRATVLRHLLIMILDWTNRGAPIATNVPQMRQFTAWAKHLGGFLEHHQIGGFLTNADENRELDEEDGQWREFLNAWDDIHGDARLTSQQLRQSGEPTAGTDPWAGTFPTTPSGKPLTTMSLGWKLRGQIDRWHGDVVLRSATDSHRNSKLWWVERHTA</sequence>
<proteinExistence type="predicted"/>
<gene>
    <name evidence="2" type="ORF">GCM10009754_75720</name>
</gene>
<protein>
    <recommendedName>
        <fullName evidence="4">DNA primase/helicase</fullName>
    </recommendedName>
</protein>
<feature type="region of interest" description="Disordered" evidence="1">
    <location>
        <begin position="456"/>
        <end position="481"/>
    </location>
</feature>
<organism evidence="2 3">
    <name type="scientific">Amycolatopsis minnesotensis</name>
    <dbReference type="NCBI Taxonomy" id="337894"/>
    <lineage>
        <taxon>Bacteria</taxon>
        <taxon>Bacillati</taxon>
        <taxon>Actinomycetota</taxon>
        <taxon>Actinomycetes</taxon>
        <taxon>Pseudonocardiales</taxon>
        <taxon>Pseudonocardiaceae</taxon>
        <taxon>Amycolatopsis</taxon>
    </lineage>
</organism>
<keyword evidence="3" id="KW-1185">Reference proteome</keyword>
<comment type="caution">
    <text evidence="2">The sequence shown here is derived from an EMBL/GenBank/DDBJ whole genome shotgun (WGS) entry which is preliminary data.</text>
</comment>
<dbReference type="EMBL" id="BAAANN010000044">
    <property type="protein sequence ID" value="GAA1986613.1"/>
    <property type="molecule type" value="Genomic_DNA"/>
</dbReference>
<evidence type="ECO:0000313" key="2">
    <source>
        <dbReference type="EMBL" id="GAA1986613.1"/>
    </source>
</evidence>
<reference evidence="2 3" key="1">
    <citation type="journal article" date="2019" name="Int. J. Syst. Evol. Microbiol.">
        <title>The Global Catalogue of Microorganisms (GCM) 10K type strain sequencing project: providing services to taxonomists for standard genome sequencing and annotation.</title>
        <authorList>
            <consortium name="The Broad Institute Genomics Platform"/>
            <consortium name="The Broad Institute Genome Sequencing Center for Infectious Disease"/>
            <person name="Wu L."/>
            <person name="Ma J."/>
        </authorList>
    </citation>
    <scope>NUCLEOTIDE SEQUENCE [LARGE SCALE GENOMIC DNA]</scope>
    <source>
        <strain evidence="2 3">JCM 14545</strain>
    </source>
</reference>
<evidence type="ECO:0000313" key="3">
    <source>
        <dbReference type="Proteomes" id="UP001501116"/>
    </source>
</evidence>
<evidence type="ECO:0000256" key="1">
    <source>
        <dbReference type="SAM" id="MobiDB-lite"/>
    </source>
</evidence>
<dbReference type="Proteomes" id="UP001501116">
    <property type="component" value="Unassembled WGS sequence"/>
</dbReference>
<name>A0ABN2SHP3_9PSEU</name>
<dbReference type="RefSeq" id="WP_344430023.1">
    <property type="nucleotide sequence ID" value="NZ_BAAANN010000044.1"/>
</dbReference>
<accession>A0ABN2SHP3</accession>
<evidence type="ECO:0008006" key="4">
    <source>
        <dbReference type="Google" id="ProtNLM"/>
    </source>
</evidence>